<dbReference type="Proteomes" id="UP001165960">
    <property type="component" value="Unassembled WGS sequence"/>
</dbReference>
<evidence type="ECO:0000313" key="2">
    <source>
        <dbReference type="Proteomes" id="UP001165960"/>
    </source>
</evidence>
<reference evidence="1" key="1">
    <citation type="submission" date="2022-04" db="EMBL/GenBank/DDBJ databases">
        <title>Genome of the entomopathogenic fungus Entomophthora muscae.</title>
        <authorList>
            <person name="Elya C."/>
            <person name="Lovett B.R."/>
            <person name="Lee E."/>
            <person name="Macias A.M."/>
            <person name="Hajek A.E."/>
            <person name="De Bivort B.L."/>
            <person name="Kasson M.T."/>
            <person name="De Fine Licht H.H."/>
            <person name="Stajich J.E."/>
        </authorList>
    </citation>
    <scope>NUCLEOTIDE SEQUENCE</scope>
    <source>
        <strain evidence="1">Berkeley</strain>
    </source>
</reference>
<protein>
    <submittedName>
        <fullName evidence="1">60S ribosomal protein L31B</fullName>
    </submittedName>
</protein>
<keyword evidence="1" id="KW-0687">Ribonucleoprotein</keyword>
<accession>A0ACC2RXC0</accession>
<keyword evidence="1" id="KW-0689">Ribosomal protein</keyword>
<sequence length="120" mass="13932">MAVDRKEHKKSTLSDIVSREYTIHLHKYIHGSSFKKRAPKAIKAIKAFAEKAMKTPDVRLDPALNKAVWHRGIKHVDHRIRVRLSRKRNDEPDAKHKLYTYVSFVKVASFKGLNTETVDE</sequence>
<organism evidence="1 2">
    <name type="scientific">Entomophthora muscae</name>
    <dbReference type="NCBI Taxonomy" id="34485"/>
    <lineage>
        <taxon>Eukaryota</taxon>
        <taxon>Fungi</taxon>
        <taxon>Fungi incertae sedis</taxon>
        <taxon>Zoopagomycota</taxon>
        <taxon>Entomophthoromycotina</taxon>
        <taxon>Entomophthoromycetes</taxon>
        <taxon>Entomophthorales</taxon>
        <taxon>Entomophthoraceae</taxon>
        <taxon>Entomophthora</taxon>
    </lineage>
</organism>
<gene>
    <name evidence="1" type="primary">RPL31B_1</name>
    <name evidence="1" type="ORF">DSO57_1010644</name>
</gene>
<evidence type="ECO:0000313" key="1">
    <source>
        <dbReference type="EMBL" id="KAJ9054768.1"/>
    </source>
</evidence>
<keyword evidence="2" id="KW-1185">Reference proteome</keyword>
<dbReference type="EMBL" id="QTSX02006425">
    <property type="protein sequence ID" value="KAJ9054768.1"/>
    <property type="molecule type" value="Genomic_DNA"/>
</dbReference>
<proteinExistence type="predicted"/>
<comment type="caution">
    <text evidence="1">The sequence shown here is derived from an EMBL/GenBank/DDBJ whole genome shotgun (WGS) entry which is preliminary data.</text>
</comment>
<name>A0ACC2RXC0_9FUNG</name>